<gene>
    <name evidence="2" type="ORF">FHR33_009875</name>
</gene>
<dbReference type="GeneID" id="95395829"/>
<dbReference type="AlphaFoldDB" id="A0A7W5VSX7"/>
<evidence type="ECO:0000256" key="1">
    <source>
        <dbReference type="SAM" id="MobiDB-lite"/>
    </source>
</evidence>
<proteinExistence type="predicted"/>
<name>A0A7W5VSX7_9ACTN</name>
<organism evidence="2 3">
    <name type="scientific">Nonomuraea dietziae</name>
    <dbReference type="NCBI Taxonomy" id="65515"/>
    <lineage>
        <taxon>Bacteria</taxon>
        <taxon>Bacillati</taxon>
        <taxon>Actinomycetota</taxon>
        <taxon>Actinomycetes</taxon>
        <taxon>Streptosporangiales</taxon>
        <taxon>Streptosporangiaceae</taxon>
        <taxon>Nonomuraea</taxon>
    </lineage>
</organism>
<protein>
    <submittedName>
        <fullName evidence="2">Uncharacterized protein</fullName>
    </submittedName>
</protein>
<evidence type="ECO:0000313" key="2">
    <source>
        <dbReference type="EMBL" id="MBB3733922.1"/>
    </source>
</evidence>
<keyword evidence="3" id="KW-1185">Reference proteome</keyword>
<comment type="caution">
    <text evidence="2">The sequence shown here is derived from an EMBL/GenBank/DDBJ whole genome shotgun (WGS) entry which is preliminary data.</text>
</comment>
<dbReference type="RefSeq" id="WP_183662712.1">
    <property type="nucleotide sequence ID" value="NZ_JACIBV010000003.1"/>
</dbReference>
<evidence type="ECO:0000313" key="3">
    <source>
        <dbReference type="Proteomes" id="UP000579945"/>
    </source>
</evidence>
<dbReference type="Proteomes" id="UP000579945">
    <property type="component" value="Unassembled WGS sequence"/>
</dbReference>
<reference evidence="2 3" key="1">
    <citation type="submission" date="2020-08" db="EMBL/GenBank/DDBJ databases">
        <title>Sequencing the genomes of 1000 actinobacteria strains.</title>
        <authorList>
            <person name="Klenk H.-P."/>
        </authorList>
    </citation>
    <scope>NUCLEOTIDE SEQUENCE [LARGE SCALE GENOMIC DNA]</scope>
    <source>
        <strain evidence="2 3">DSM 44320</strain>
    </source>
</reference>
<feature type="region of interest" description="Disordered" evidence="1">
    <location>
        <begin position="60"/>
        <end position="80"/>
    </location>
</feature>
<accession>A0A7W5VSX7</accession>
<dbReference type="EMBL" id="JACIBV010000003">
    <property type="protein sequence ID" value="MBB3733922.1"/>
    <property type="molecule type" value="Genomic_DNA"/>
</dbReference>
<sequence>MAYRNIQHVERFNILGTWWCVGGDVTSYRWSKIPTGSQICVWLSPETRCTKANYYGSGGSGGYGQPPGSGTSAPPPGPQPVTDVRGLADGTLVHTTDTGRIYKMVGGAPVWQATCNDNICSGTPRPTTQGVINAGPATPRNASSAVDQRGRVYIFVGGSPIWQDSCAAPVTCGTPVKISDWSIDARDHMNQVPADGSLVQAKDGSTDLPVAMTLGGALVRFANPQEVIDVGQGTDWASRVVAISAVSYNRIGFIPTDGTLVQGTSGGASTAVAMYLGGAKIPFANPQEVIDAGYGAGWASKVRAIPSRHFNTLPTVPADGTLLQGSNGSTPVAAMIGLGRVNFGSPQEVIDAGFGTDWGSKVRAIPARVFNSLPTQIMDGTRIKNGALTAQAVVVGGAKMPFTSLEELNGSGYGDRPVWTIPTRTWDALPTKIADGTRIKNAGSSAQAAIIGGAKVPFTSIDELIAAGYGNRPLQVVPTRVWDALPNDIGDGVRIGKAGDTDQAAVVGGAKMPFISMEELESAGYADDRLHILPARVWDALPGQIGDGTRIAKAGTTSEAAIIGGAKVEFHTMEELTASGYKDKPRQVIPVRVWDGLTAQIRDSTRIVKAGTTSEAAIVGGAKIEFHTMAELTASGYGDKPRQTIPIRVWDNLSEQIADGTRIVKAGTTSEAAIVGGAKIEFHTMAELTASGYGDKPRQTIPIRVWDNLNEQIADGTRIVKAGTTSEAAIVGGAKIEFHTMAELTASGYGDKPRQTIPIRVWDNLNEQIADGTRIMKAGTTSEAAIVGGAKIEFHTMAELTASGYGDKPRQTIPVRVWDTLSGQIADGTYVKSPDSASVWLINAGRRTAAQQSTNVQVIPARVLNAIPLS</sequence>